<feature type="compositionally biased region" description="Basic residues" evidence="2">
    <location>
        <begin position="70"/>
        <end position="92"/>
    </location>
</feature>
<dbReference type="PROSITE" id="PS50174">
    <property type="entry name" value="G_PATCH"/>
    <property type="match status" value="1"/>
</dbReference>
<evidence type="ECO:0000256" key="1">
    <source>
        <dbReference type="PROSITE-ProRule" id="PRU00266"/>
    </source>
</evidence>
<feature type="compositionally biased region" description="Basic residues" evidence="2">
    <location>
        <begin position="140"/>
        <end position="149"/>
    </location>
</feature>
<feature type="compositionally biased region" description="Basic and acidic residues" evidence="2">
    <location>
        <begin position="129"/>
        <end position="139"/>
    </location>
</feature>
<dbReference type="PROSITE" id="PS50137">
    <property type="entry name" value="DS_RBD"/>
    <property type="match status" value="1"/>
</dbReference>
<proteinExistence type="predicted"/>
<feature type="compositionally biased region" description="Basic and acidic residues" evidence="2">
    <location>
        <begin position="349"/>
        <end position="431"/>
    </location>
</feature>
<dbReference type="InterPro" id="IPR000467">
    <property type="entry name" value="G_patch_dom"/>
</dbReference>
<dbReference type="GO" id="GO:0003723">
    <property type="term" value="F:RNA binding"/>
    <property type="evidence" value="ECO:0007669"/>
    <property type="project" value="UniProtKB-UniRule"/>
</dbReference>
<dbReference type="EMBL" id="JAPTSV010000001">
    <property type="protein sequence ID" value="KAJ1532368.1"/>
    <property type="molecule type" value="Genomic_DNA"/>
</dbReference>
<evidence type="ECO:0000313" key="5">
    <source>
        <dbReference type="EMBL" id="KAJ1532368.1"/>
    </source>
</evidence>
<dbReference type="Proteomes" id="UP001075354">
    <property type="component" value="Chromosome 1"/>
</dbReference>
<feature type="compositionally biased region" description="Basic and acidic residues" evidence="2">
    <location>
        <begin position="178"/>
        <end position="192"/>
    </location>
</feature>
<dbReference type="InterPro" id="IPR032922">
    <property type="entry name" value="SON"/>
</dbReference>
<feature type="compositionally biased region" description="Basic and acidic residues" evidence="2">
    <location>
        <begin position="479"/>
        <end position="490"/>
    </location>
</feature>
<dbReference type="InterPro" id="IPR014720">
    <property type="entry name" value="dsRBD_dom"/>
</dbReference>
<dbReference type="SMART" id="SM00443">
    <property type="entry name" value="G_patch"/>
    <property type="match status" value="1"/>
</dbReference>
<protein>
    <recommendedName>
        <fullName evidence="7">Protein SON</fullName>
    </recommendedName>
</protein>
<feature type="compositionally biased region" description="Basic residues" evidence="2">
    <location>
        <begin position="432"/>
        <end position="478"/>
    </location>
</feature>
<evidence type="ECO:0008006" key="7">
    <source>
        <dbReference type="Google" id="ProtNLM"/>
    </source>
</evidence>
<feature type="compositionally biased region" description="Polar residues" evidence="2">
    <location>
        <begin position="96"/>
        <end position="107"/>
    </location>
</feature>
<keyword evidence="6" id="KW-1185">Reference proteome</keyword>
<feature type="compositionally biased region" description="Basic and acidic residues" evidence="2">
    <location>
        <begin position="150"/>
        <end position="171"/>
    </location>
</feature>
<feature type="compositionally biased region" description="Basic residues" evidence="2">
    <location>
        <begin position="115"/>
        <end position="128"/>
    </location>
</feature>
<evidence type="ECO:0000259" key="4">
    <source>
        <dbReference type="PROSITE" id="PS50174"/>
    </source>
</evidence>
<feature type="compositionally biased region" description="Low complexity" evidence="2">
    <location>
        <begin position="198"/>
        <end position="208"/>
    </location>
</feature>
<dbReference type="SMART" id="SM00358">
    <property type="entry name" value="DSRM"/>
    <property type="match status" value="1"/>
</dbReference>
<dbReference type="GO" id="GO:0051726">
    <property type="term" value="P:regulation of cell cycle"/>
    <property type="evidence" value="ECO:0007669"/>
    <property type="project" value="InterPro"/>
</dbReference>
<accession>A0AAV7Y374</accession>
<dbReference type="GO" id="GO:0048024">
    <property type="term" value="P:regulation of mRNA splicing, via spliceosome"/>
    <property type="evidence" value="ECO:0007669"/>
    <property type="project" value="TreeGrafter"/>
</dbReference>
<organism evidence="5 6">
    <name type="scientific">Megalurothrips usitatus</name>
    <name type="common">bean blossom thrips</name>
    <dbReference type="NCBI Taxonomy" id="439358"/>
    <lineage>
        <taxon>Eukaryota</taxon>
        <taxon>Metazoa</taxon>
        <taxon>Ecdysozoa</taxon>
        <taxon>Arthropoda</taxon>
        <taxon>Hexapoda</taxon>
        <taxon>Insecta</taxon>
        <taxon>Pterygota</taxon>
        <taxon>Neoptera</taxon>
        <taxon>Paraneoptera</taxon>
        <taxon>Thysanoptera</taxon>
        <taxon>Terebrantia</taxon>
        <taxon>Thripoidea</taxon>
        <taxon>Thripidae</taxon>
        <taxon>Megalurothrips</taxon>
    </lineage>
</organism>
<evidence type="ECO:0000313" key="6">
    <source>
        <dbReference type="Proteomes" id="UP001075354"/>
    </source>
</evidence>
<evidence type="ECO:0000256" key="2">
    <source>
        <dbReference type="SAM" id="MobiDB-lite"/>
    </source>
</evidence>
<dbReference type="PANTHER" id="PTHR46528">
    <property type="entry name" value="PROTEIN SON"/>
    <property type="match status" value="1"/>
</dbReference>
<feature type="compositionally biased region" description="Basic residues" evidence="2">
    <location>
        <begin position="337"/>
        <end position="348"/>
    </location>
</feature>
<evidence type="ECO:0000259" key="3">
    <source>
        <dbReference type="PROSITE" id="PS50137"/>
    </source>
</evidence>
<comment type="caution">
    <text evidence="5">The sequence shown here is derived from an EMBL/GenBank/DDBJ whole genome shotgun (WGS) entry which is preliminary data.</text>
</comment>
<feature type="region of interest" description="Disordered" evidence="2">
    <location>
        <begin position="779"/>
        <end position="802"/>
    </location>
</feature>
<feature type="domain" description="G-patch" evidence="4">
    <location>
        <begin position="735"/>
        <end position="781"/>
    </location>
</feature>
<name>A0AAV7Y374_9NEOP</name>
<reference evidence="5" key="1">
    <citation type="submission" date="2022-12" db="EMBL/GenBank/DDBJ databases">
        <title>Chromosome-level genome assembly of the bean flower thrips Megalurothrips usitatus.</title>
        <authorList>
            <person name="Ma L."/>
            <person name="Liu Q."/>
            <person name="Li H."/>
            <person name="Cai W."/>
        </authorList>
    </citation>
    <scope>NUCLEOTIDE SEQUENCE</scope>
    <source>
        <strain evidence="5">Cailab_2022a</strain>
    </source>
</reference>
<feature type="domain" description="DRBM" evidence="3">
    <location>
        <begin position="808"/>
        <end position="878"/>
    </location>
</feature>
<dbReference type="AlphaFoldDB" id="A0AAV7Y374"/>
<dbReference type="PANTHER" id="PTHR46528:SF1">
    <property type="entry name" value="PROTEIN SON"/>
    <property type="match status" value="1"/>
</dbReference>
<dbReference type="SUPFAM" id="SSF54768">
    <property type="entry name" value="dsRNA-binding domain-like"/>
    <property type="match status" value="1"/>
</dbReference>
<sequence>MAGAEDGEVTSSEPAEELWNIAITSKDDSNGNVPQKSSNEILTELFGAFNAEPPKSIIASEDGSENEAKIKKHKKKHKKEKKHKKKSKTKRRLSNEQDNSSVGCTSDSETEHDKRKERKHKSKRKHHSRSSDVDSGDDHKHKKRSRRSKSPSDGKKDPVSDVKIEDEKATVKESSVPLEKEKEKELNGKEECDTNEVSSTSAPGRPASRSPPPLPTPKKEVEDSSVFETVKLSEGCVEKIDKGKSAPGKIVIKDLKFSSIFEATVKEVEEQAKAKAEKYEEGELSDTSSQKTSDLSEDGCGVPSVGSEGGETAEPDNKADVNSKASKRSLSREKSSTHYKKSRHRSRSRSKDRDHKSRDKEKHNKDKDRHKERDRDRSKEREKGRSKEREKDRSKEREKDRSKERGKDRSKERGRDRSKERDKDRHRDRDRKDRRRGRSRSRSRSRSPRTRNRSSSRSRRRRSRERDRRRSRSRSRDRKRPDHIDKKKLLEIARRNALNMMQAGILPGIMGKPTAPTETSAAPASKPEKSAAKTVDELTEYCKELSKRENMGELSSLSGSEESDSEKPFHHPFQVKDRPSFISLNIKNAVQLPLKTLQERTVEQSQLRIQFPVSSGQQHRKTESEWVPVSPKKTEEKKTTVLKAIEAPKPIETPSKPSNEVIDIGTLVSERLAAMRKKHDSEQNHYIDPTYGWNNVLPGQYTGDTGVRLLTPQQLASGAQAWARKDQLQTATPVRSGMGMALLQKMGWKPGEGLGKNKEGCQEPLQLEVKMDRKGLVAAEEVRSRRPPPTVAQPRAPKATPVTLEGKHPVSLLTEYCSKRHFGAPHFELCLESGPDHKKDFLFKVRVNGLEYTPGAASPNKKQARAEAASVCLKALGVLLS</sequence>
<keyword evidence="1" id="KW-0694">RNA-binding</keyword>
<dbReference type="Pfam" id="PF01585">
    <property type="entry name" value="G-patch"/>
    <property type="match status" value="1"/>
</dbReference>
<dbReference type="Pfam" id="PF14709">
    <property type="entry name" value="DND1_DSRM"/>
    <property type="match status" value="1"/>
</dbReference>
<feature type="region of interest" description="Disordered" evidence="2">
    <location>
        <begin position="613"/>
        <end position="632"/>
    </location>
</feature>
<feature type="compositionally biased region" description="Basic and acidic residues" evidence="2">
    <location>
        <begin position="270"/>
        <end position="281"/>
    </location>
</feature>
<feature type="compositionally biased region" description="Basic and acidic residues" evidence="2">
    <location>
        <begin position="526"/>
        <end position="551"/>
    </location>
</feature>
<dbReference type="CDD" id="cd19870">
    <property type="entry name" value="DSRM_SON-like"/>
    <property type="match status" value="1"/>
</dbReference>
<feature type="region of interest" description="Disordered" evidence="2">
    <location>
        <begin position="50"/>
        <end position="226"/>
    </location>
</feature>
<feature type="region of interest" description="Disordered" evidence="2">
    <location>
        <begin position="509"/>
        <end position="571"/>
    </location>
</feature>
<gene>
    <name evidence="5" type="ORF">ONE63_000969</name>
</gene>
<feature type="region of interest" description="Disordered" evidence="2">
    <location>
        <begin position="270"/>
        <end position="490"/>
    </location>
</feature>
<feature type="compositionally biased region" description="Low complexity" evidence="2">
    <location>
        <begin position="512"/>
        <end position="525"/>
    </location>
</feature>
<dbReference type="Gene3D" id="3.30.160.20">
    <property type="match status" value="1"/>
</dbReference>